<evidence type="ECO:0000256" key="1">
    <source>
        <dbReference type="SAM" id="MobiDB-lite"/>
    </source>
</evidence>
<sequence length="157" mass="17885">MSSIENDKQDSEMQSGITVSENQYYGGDWPEYENSMLKDEMKVPCMSLCGENDASSARLDKMFDDMVADSQSNCTDQSDLGRSKYRKHDYPQSVYWNKLDETSHFMVSNADQTEATMDTKCYSCGHIKFSPSASSAMGLPREFHEQCRASLELEYLK</sequence>
<proteinExistence type="predicted"/>
<feature type="region of interest" description="Disordered" evidence="1">
    <location>
        <begin position="1"/>
        <end position="24"/>
    </location>
</feature>
<dbReference type="AlphaFoldDB" id="A0AA41VIP4"/>
<evidence type="ECO:0000313" key="2">
    <source>
        <dbReference type="EMBL" id="MCL7042022.1"/>
    </source>
</evidence>
<protein>
    <submittedName>
        <fullName evidence="2">Uncharacterized protein</fullName>
    </submittedName>
</protein>
<dbReference type="Proteomes" id="UP001177140">
    <property type="component" value="Unassembled WGS sequence"/>
</dbReference>
<dbReference type="EMBL" id="JAJJMA010230280">
    <property type="protein sequence ID" value="MCL7042022.1"/>
    <property type="molecule type" value="Genomic_DNA"/>
</dbReference>
<keyword evidence="3" id="KW-1185">Reference proteome</keyword>
<accession>A0AA41VIP4</accession>
<organism evidence="2 3">
    <name type="scientific">Papaver nudicaule</name>
    <name type="common">Iceland poppy</name>
    <dbReference type="NCBI Taxonomy" id="74823"/>
    <lineage>
        <taxon>Eukaryota</taxon>
        <taxon>Viridiplantae</taxon>
        <taxon>Streptophyta</taxon>
        <taxon>Embryophyta</taxon>
        <taxon>Tracheophyta</taxon>
        <taxon>Spermatophyta</taxon>
        <taxon>Magnoliopsida</taxon>
        <taxon>Ranunculales</taxon>
        <taxon>Papaveraceae</taxon>
        <taxon>Papaveroideae</taxon>
        <taxon>Papaver</taxon>
    </lineage>
</organism>
<reference evidence="2" key="1">
    <citation type="submission" date="2022-03" db="EMBL/GenBank/DDBJ databases">
        <title>A functionally conserved STORR gene fusion in Papaver species that diverged 16.8 million years ago.</title>
        <authorList>
            <person name="Catania T."/>
        </authorList>
    </citation>
    <scope>NUCLEOTIDE SEQUENCE</scope>
    <source>
        <strain evidence="2">S-191538</strain>
    </source>
</reference>
<feature type="compositionally biased region" description="Basic and acidic residues" evidence="1">
    <location>
        <begin position="1"/>
        <end position="11"/>
    </location>
</feature>
<comment type="caution">
    <text evidence="2">The sequence shown here is derived from an EMBL/GenBank/DDBJ whole genome shotgun (WGS) entry which is preliminary data.</text>
</comment>
<gene>
    <name evidence="2" type="ORF">MKW94_017357</name>
</gene>
<feature type="compositionally biased region" description="Polar residues" evidence="1">
    <location>
        <begin position="12"/>
        <end position="23"/>
    </location>
</feature>
<name>A0AA41VIP4_PAPNU</name>
<evidence type="ECO:0000313" key="3">
    <source>
        <dbReference type="Proteomes" id="UP001177140"/>
    </source>
</evidence>
<feature type="non-terminal residue" evidence="2">
    <location>
        <position position="157"/>
    </location>
</feature>